<reference evidence="2" key="1">
    <citation type="submission" date="2014-12" db="EMBL/GenBank/DDBJ databases">
        <title>Insight into the proteome of Arion vulgaris.</title>
        <authorList>
            <person name="Aradska J."/>
            <person name="Bulat T."/>
            <person name="Smidak R."/>
            <person name="Sarate P."/>
            <person name="Gangsoo J."/>
            <person name="Sialana F."/>
            <person name="Bilban M."/>
            <person name="Lubec G."/>
        </authorList>
    </citation>
    <scope>NUCLEOTIDE SEQUENCE</scope>
    <source>
        <tissue evidence="2">Skin</tissue>
    </source>
</reference>
<evidence type="ECO:0000256" key="1">
    <source>
        <dbReference type="SAM" id="MobiDB-lite"/>
    </source>
</evidence>
<feature type="region of interest" description="Disordered" evidence="1">
    <location>
        <begin position="1"/>
        <end position="20"/>
    </location>
</feature>
<gene>
    <name evidence="2" type="primary">ORF53717</name>
</gene>
<sequence length="61" mass="6844">LHGGQFGNNSEMSLSHKPDIPPLQSSYSNYYSHPELISPLFSSSSLCRDASFYNCLFNPFI</sequence>
<name>A0A0B6Z9L1_9EUPU</name>
<dbReference type="EMBL" id="HACG01018182">
    <property type="protein sequence ID" value="CEK65047.1"/>
    <property type="molecule type" value="Transcribed_RNA"/>
</dbReference>
<evidence type="ECO:0000313" key="2">
    <source>
        <dbReference type="EMBL" id="CEK65047.1"/>
    </source>
</evidence>
<accession>A0A0B6Z9L1</accession>
<organism evidence="2">
    <name type="scientific">Arion vulgaris</name>
    <dbReference type="NCBI Taxonomy" id="1028688"/>
    <lineage>
        <taxon>Eukaryota</taxon>
        <taxon>Metazoa</taxon>
        <taxon>Spiralia</taxon>
        <taxon>Lophotrochozoa</taxon>
        <taxon>Mollusca</taxon>
        <taxon>Gastropoda</taxon>
        <taxon>Heterobranchia</taxon>
        <taxon>Euthyneura</taxon>
        <taxon>Panpulmonata</taxon>
        <taxon>Eupulmonata</taxon>
        <taxon>Stylommatophora</taxon>
        <taxon>Helicina</taxon>
        <taxon>Arionoidea</taxon>
        <taxon>Arionidae</taxon>
        <taxon>Arion</taxon>
    </lineage>
</organism>
<proteinExistence type="predicted"/>
<protein>
    <submittedName>
        <fullName evidence="2">Uncharacterized protein</fullName>
    </submittedName>
</protein>
<feature type="non-terminal residue" evidence="2">
    <location>
        <position position="1"/>
    </location>
</feature>
<dbReference type="AlphaFoldDB" id="A0A0B6Z9L1"/>